<dbReference type="Gene3D" id="1.10.1410.10">
    <property type="match status" value="1"/>
</dbReference>
<accession>E4Z3P2</accession>
<protein>
    <submittedName>
        <fullName evidence="1">Uncharacterized protein</fullName>
    </submittedName>
</protein>
<proteinExistence type="predicted"/>
<organism evidence="1">
    <name type="scientific">Oikopleura dioica</name>
    <name type="common">Tunicate</name>
    <dbReference type="NCBI Taxonomy" id="34765"/>
    <lineage>
        <taxon>Eukaryota</taxon>
        <taxon>Metazoa</taxon>
        <taxon>Chordata</taxon>
        <taxon>Tunicata</taxon>
        <taxon>Appendicularia</taxon>
        <taxon>Copelata</taxon>
        <taxon>Oikopleuridae</taxon>
        <taxon>Oikopleura</taxon>
    </lineage>
</organism>
<reference evidence="1" key="1">
    <citation type="journal article" date="2010" name="Science">
        <title>Plasticity of animal genome architecture unmasked by rapid evolution of a pelagic tunicate.</title>
        <authorList>
            <person name="Denoeud F."/>
            <person name="Henriet S."/>
            <person name="Mungpakdee S."/>
            <person name="Aury J.M."/>
            <person name="Da Silva C."/>
            <person name="Brinkmann H."/>
            <person name="Mikhaleva J."/>
            <person name="Olsen L.C."/>
            <person name="Jubin C."/>
            <person name="Canestro C."/>
            <person name="Bouquet J.M."/>
            <person name="Danks G."/>
            <person name="Poulain J."/>
            <person name="Campsteijn C."/>
            <person name="Adamski M."/>
            <person name="Cross I."/>
            <person name="Yadetie F."/>
            <person name="Muffato M."/>
            <person name="Louis A."/>
            <person name="Butcher S."/>
            <person name="Tsagkogeorga G."/>
            <person name="Konrad A."/>
            <person name="Singh S."/>
            <person name="Jensen M.F."/>
            <person name="Cong E.H."/>
            <person name="Eikeseth-Otteraa H."/>
            <person name="Noel B."/>
            <person name="Anthouard V."/>
            <person name="Porcel B.M."/>
            <person name="Kachouri-Lafond R."/>
            <person name="Nishino A."/>
            <person name="Ugolini M."/>
            <person name="Chourrout P."/>
            <person name="Nishida H."/>
            <person name="Aasland R."/>
            <person name="Huzurbazar S."/>
            <person name="Westhof E."/>
            <person name="Delsuc F."/>
            <person name="Lehrach H."/>
            <person name="Reinhardt R."/>
            <person name="Weissenbach J."/>
            <person name="Roy S.W."/>
            <person name="Artiguenave F."/>
            <person name="Postlethwait J.H."/>
            <person name="Manak J.R."/>
            <person name="Thompson E.M."/>
            <person name="Jaillon O."/>
            <person name="Du Pasquier L."/>
            <person name="Boudinot P."/>
            <person name="Liberles D.A."/>
            <person name="Volff J.N."/>
            <person name="Philippe H."/>
            <person name="Lenhard B."/>
            <person name="Roest Crollius H."/>
            <person name="Wincker P."/>
            <person name="Chourrout D."/>
        </authorList>
    </citation>
    <scope>NUCLEOTIDE SEQUENCE [LARGE SCALE GENOMIC DNA]</scope>
</reference>
<dbReference type="Proteomes" id="UP000011014">
    <property type="component" value="Unassembled WGS sequence"/>
</dbReference>
<name>E4Z3P2_OIKDI</name>
<dbReference type="Gene3D" id="3.30.460.10">
    <property type="entry name" value="Beta Polymerase, domain 2"/>
    <property type="match status" value="1"/>
</dbReference>
<gene>
    <name evidence="1" type="ORF">GSOID_T00026002001</name>
</gene>
<dbReference type="AlphaFoldDB" id="E4Z3P2"/>
<dbReference type="EMBL" id="FN657042">
    <property type="protein sequence ID" value="CBY42320.1"/>
    <property type="molecule type" value="Genomic_DNA"/>
</dbReference>
<evidence type="ECO:0000313" key="1">
    <source>
        <dbReference type="EMBL" id="CBY42320.1"/>
    </source>
</evidence>
<sequence length="167" mass="19016">MYFDDDANLMDSNIPWIQPEQFCPATDLWQRLWEIVEKGENPENSTNAHAAAQNVKGYSEHSVAELADLRRAKIERLNSVGISELSPLTRAAFGGVPIGPTIARHAAGLPVWALPVRTSYLPGFDGLHDEILDYYRWIQQTPEEYIMRYEVVSRVQQVIAKERVKHL</sequence>
<dbReference type="InterPro" id="IPR043519">
    <property type="entry name" value="NT_sf"/>
</dbReference>